<accession>A0ABN0Z9Y0</accession>
<sequence>MQSLRRLPWTDEGRAAFVPPGDGLVNDLADAVEGEMLGMARADASRGRALADDPAACGVELRGAVWYLARAVEDAALVADLRAERLGGAEA</sequence>
<protein>
    <submittedName>
        <fullName evidence="1">Uncharacterized protein</fullName>
    </submittedName>
</protein>
<reference evidence="1 2" key="1">
    <citation type="journal article" date="2019" name="Int. J. Syst. Evol. Microbiol.">
        <title>The Global Catalogue of Microorganisms (GCM) 10K type strain sequencing project: providing services to taxonomists for standard genome sequencing and annotation.</title>
        <authorList>
            <consortium name="The Broad Institute Genomics Platform"/>
            <consortium name="The Broad Institute Genome Sequencing Center for Infectious Disease"/>
            <person name="Wu L."/>
            <person name="Ma J."/>
        </authorList>
    </citation>
    <scope>NUCLEOTIDE SEQUENCE [LARGE SCALE GENOMIC DNA]</scope>
    <source>
        <strain evidence="1 2">JCM 4805</strain>
    </source>
</reference>
<evidence type="ECO:0000313" key="2">
    <source>
        <dbReference type="Proteomes" id="UP001500909"/>
    </source>
</evidence>
<dbReference type="Proteomes" id="UP001500909">
    <property type="component" value="Unassembled WGS sequence"/>
</dbReference>
<keyword evidence="2" id="KW-1185">Reference proteome</keyword>
<dbReference type="EMBL" id="BAAABY010000001">
    <property type="protein sequence ID" value="GAA0440774.1"/>
    <property type="molecule type" value="Genomic_DNA"/>
</dbReference>
<evidence type="ECO:0000313" key="1">
    <source>
        <dbReference type="EMBL" id="GAA0440774.1"/>
    </source>
</evidence>
<organism evidence="1 2">
    <name type="scientific">Streptomyces olivaceiscleroticus</name>
    <dbReference type="NCBI Taxonomy" id="68245"/>
    <lineage>
        <taxon>Bacteria</taxon>
        <taxon>Bacillati</taxon>
        <taxon>Actinomycetota</taxon>
        <taxon>Actinomycetes</taxon>
        <taxon>Kitasatosporales</taxon>
        <taxon>Streptomycetaceae</taxon>
        <taxon>Streptomyces</taxon>
    </lineage>
</organism>
<name>A0ABN0Z9Y0_9ACTN</name>
<dbReference type="RefSeq" id="WP_346092156.1">
    <property type="nucleotide sequence ID" value="NZ_BAAABY010000001.1"/>
</dbReference>
<comment type="caution">
    <text evidence="1">The sequence shown here is derived from an EMBL/GenBank/DDBJ whole genome shotgun (WGS) entry which is preliminary data.</text>
</comment>
<gene>
    <name evidence="1" type="ORF">GCM10010361_00880</name>
</gene>
<proteinExistence type="predicted"/>